<evidence type="ECO:0000313" key="3">
    <source>
        <dbReference type="Proteomes" id="UP000887300"/>
    </source>
</evidence>
<gene>
    <name evidence="2" type="ORF">HF568_14670</name>
</gene>
<accession>A0A8X8KC63</accession>
<name>A0A8X8KC63_ACIFI</name>
<organism evidence="2 3">
    <name type="scientific">Acidithiobacillus ferridurans</name>
    <dbReference type="NCBI Taxonomy" id="1232575"/>
    <lineage>
        <taxon>Bacteria</taxon>
        <taxon>Pseudomonadati</taxon>
        <taxon>Pseudomonadota</taxon>
        <taxon>Acidithiobacillia</taxon>
        <taxon>Acidithiobacillales</taxon>
        <taxon>Acidithiobacillaceae</taxon>
        <taxon>Acidithiobacillus</taxon>
    </lineage>
</organism>
<dbReference type="EMBL" id="JABBHS010000441">
    <property type="protein sequence ID" value="MBU2724402.1"/>
    <property type="molecule type" value="Genomic_DNA"/>
</dbReference>
<comment type="caution">
    <text evidence="2">The sequence shown here is derived from an EMBL/GenBank/DDBJ whole genome shotgun (WGS) entry which is preliminary data.</text>
</comment>
<protein>
    <submittedName>
        <fullName evidence="2">DUF2202 domain-containing protein</fullName>
    </submittedName>
</protein>
<reference evidence="2" key="1">
    <citation type="journal article" date="2021" name="ISME J.">
        <title>Genomic evolution of the class Acidithiobacillia: deep-branching Proteobacteria living in extreme acidic conditions.</title>
        <authorList>
            <person name="Moya-Beltran A."/>
            <person name="Beard S."/>
            <person name="Rojas-Villalobos C."/>
            <person name="Issotta F."/>
            <person name="Gallardo Y."/>
            <person name="Ulloa R."/>
            <person name="Giaveno A."/>
            <person name="Degli Esposti M."/>
            <person name="Johnson D.B."/>
            <person name="Quatrini R."/>
        </authorList>
    </citation>
    <scope>NUCLEOTIDE SEQUENCE</scope>
    <source>
        <strain evidence="2">DSM 583</strain>
    </source>
</reference>
<evidence type="ECO:0000259" key="1">
    <source>
        <dbReference type="Pfam" id="PF09968"/>
    </source>
</evidence>
<dbReference type="Gene3D" id="1.20.1260.10">
    <property type="match status" value="1"/>
</dbReference>
<evidence type="ECO:0000313" key="2">
    <source>
        <dbReference type="EMBL" id="MBU2724402.1"/>
    </source>
</evidence>
<dbReference type="SUPFAM" id="SSF47240">
    <property type="entry name" value="Ferritin-like"/>
    <property type="match status" value="1"/>
</dbReference>
<dbReference type="InterPro" id="IPR012347">
    <property type="entry name" value="Ferritin-like"/>
</dbReference>
<proteinExistence type="predicted"/>
<dbReference type="InterPro" id="IPR009078">
    <property type="entry name" value="Ferritin-like_SF"/>
</dbReference>
<feature type="domain" description="DUF2202" evidence="1">
    <location>
        <begin position="57"/>
        <end position="217"/>
    </location>
</feature>
<dbReference type="Proteomes" id="UP000887300">
    <property type="component" value="Unassembled WGS sequence"/>
</dbReference>
<sequence>MAGGGRGLGGGAWQSAVPAQVGSDFVYLDRTAHREEHLAQIRSTVAAYRPGELSVEERDDLLLMREEEKIARDVYLRLYDRWGIRPFDNISGAEQAHMDAILALLKHYGLSDPAQGLELGRFHRAELQDLYDRLVQQGLQSRENAIRVGLLIEELDIADLQNAAHRAVKPEILAVYAELERGSRNHLRAFYRWKQGLGIDYQPTHLLSDDFERIAHSAQEDCQ</sequence>
<dbReference type="CDD" id="cd01048">
    <property type="entry name" value="Ferritin_like_AB2"/>
    <property type="match status" value="1"/>
</dbReference>
<dbReference type="InterPro" id="IPR019243">
    <property type="entry name" value="DUF2202"/>
</dbReference>
<dbReference type="Pfam" id="PF09968">
    <property type="entry name" value="DUF2202"/>
    <property type="match status" value="1"/>
</dbReference>
<dbReference type="AlphaFoldDB" id="A0A8X8KC63"/>